<feature type="region of interest" description="Disordered" evidence="1">
    <location>
        <begin position="139"/>
        <end position="180"/>
    </location>
</feature>
<dbReference type="Proteomes" id="UP001451303">
    <property type="component" value="Unassembled WGS sequence"/>
</dbReference>
<keyword evidence="3" id="KW-1185">Reference proteome</keyword>
<evidence type="ECO:0000256" key="1">
    <source>
        <dbReference type="SAM" id="MobiDB-lite"/>
    </source>
</evidence>
<evidence type="ECO:0000313" key="3">
    <source>
        <dbReference type="Proteomes" id="UP001451303"/>
    </source>
</evidence>
<protein>
    <submittedName>
        <fullName evidence="2">Uncharacterized protein</fullName>
    </submittedName>
</protein>
<gene>
    <name evidence="2" type="ORF">QR685DRAFT_598344</name>
</gene>
<feature type="compositionally biased region" description="Basic and acidic residues" evidence="1">
    <location>
        <begin position="139"/>
        <end position="154"/>
    </location>
</feature>
<comment type="caution">
    <text evidence="2">The sequence shown here is derived from an EMBL/GenBank/DDBJ whole genome shotgun (WGS) entry which is preliminary data.</text>
</comment>
<evidence type="ECO:0000313" key="2">
    <source>
        <dbReference type="EMBL" id="KAL0470024.1"/>
    </source>
</evidence>
<feature type="compositionally biased region" description="Low complexity" evidence="1">
    <location>
        <begin position="164"/>
        <end position="177"/>
    </location>
</feature>
<reference evidence="2 3" key="1">
    <citation type="submission" date="2023-09" db="EMBL/GenBank/DDBJ databases">
        <title>Multi-omics analysis of a traditional fermented food reveals byproduct-associated fungal strains for waste-to-food upcycling.</title>
        <authorList>
            <consortium name="Lawrence Berkeley National Laboratory"/>
            <person name="Rekdal V.M."/>
            <person name="Villalobos-Escobedo J.M."/>
            <person name="Rodriguez-Valeron N."/>
            <person name="Garcia M.O."/>
            <person name="Vasquez D.P."/>
            <person name="Damayanti I."/>
            <person name="Sorensen P.M."/>
            <person name="Baidoo E.E."/>
            <person name="De Carvalho A.C."/>
            <person name="Riley R."/>
            <person name="Lipzen A."/>
            <person name="He G."/>
            <person name="Yan M."/>
            <person name="Haridas S."/>
            <person name="Daum C."/>
            <person name="Yoshinaga Y."/>
            <person name="Ng V."/>
            <person name="Grigoriev I.V."/>
            <person name="Munk R."/>
            <person name="Nuraida L."/>
            <person name="Wijaya C.H."/>
            <person name="Morales P.-C."/>
            <person name="Keasling J.D."/>
        </authorList>
    </citation>
    <scope>NUCLEOTIDE SEQUENCE [LARGE SCALE GENOMIC DNA]</scope>
    <source>
        <strain evidence="2 3">FGSC 2613</strain>
    </source>
</reference>
<proteinExistence type="predicted"/>
<name>A0ABR3DBG3_NEUIN</name>
<dbReference type="EMBL" id="JAVLET010000005">
    <property type="protein sequence ID" value="KAL0470024.1"/>
    <property type="molecule type" value="Genomic_DNA"/>
</dbReference>
<accession>A0ABR3DBG3</accession>
<sequence length="387" mass="43506">MMGRHAPGMAHLQGGSVSRGSAAARIESTRAINKSLIRCKILLECGSTADFTYEHCISQWQGEQCPRPAASVLSGSRVRAATALSHADHALDLASYYDQPQLVAKSQLFRGHCYRRMAQWDKAYWCYVRTASVREFAAEKGPEGLEASTKECQRRLGRRKESHYSSASEEISSGYGSNDVVKLMGKEEEKGTHSLELDMDDNDQHRRGDDELLFCSGQEQNTAKNDAALPTTTLRDLSEEQCKLQRREQRESGEVLSSGLSRSSFFSTNQSALQHQHDYSKVCCTCDNKSRQEDGPGKPTESECEPWWWVTQAGFYSLVYCVYDFATAVQYGSQLPRQCESTFFTDLREQLRVGYGFSLDVSHPSWAWVFDLNYLLTLNGAQNSKDL</sequence>
<organism evidence="2 3">
    <name type="scientific">Neurospora intermedia</name>
    <dbReference type="NCBI Taxonomy" id="5142"/>
    <lineage>
        <taxon>Eukaryota</taxon>
        <taxon>Fungi</taxon>
        <taxon>Dikarya</taxon>
        <taxon>Ascomycota</taxon>
        <taxon>Pezizomycotina</taxon>
        <taxon>Sordariomycetes</taxon>
        <taxon>Sordariomycetidae</taxon>
        <taxon>Sordariales</taxon>
        <taxon>Sordariaceae</taxon>
        <taxon>Neurospora</taxon>
    </lineage>
</organism>